<keyword evidence="1" id="KW-0175">Coiled coil</keyword>
<dbReference type="AlphaFoldDB" id="A0A919K3B1"/>
<accession>A0A919K3B1</accession>
<feature type="compositionally biased region" description="Basic and acidic residues" evidence="2">
    <location>
        <begin position="9"/>
        <end position="19"/>
    </location>
</feature>
<dbReference type="RefSeq" id="WP_203786432.1">
    <property type="nucleotide sequence ID" value="NZ_BOMV01000073.1"/>
</dbReference>
<evidence type="ECO:0000256" key="1">
    <source>
        <dbReference type="SAM" id="Coils"/>
    </source>
</evidence>
<evidence type="ECO:0000313" key="4">
    <source>
        <dbReference type="Proteomes" id="UP000636960"/>
    </source>
</evidence>
<proteinExistence type="predicted"/>
<feature type="region of interest" description="Disordered" evidence="2">
    <location>
        <begin position="1"/>
        <end position="30"/>
    </location>
</feature>
<feature type="coiled-coil region" evidence="1">
    <location>
        <begin position="320"/>
        <end position="362"/>
    </location>
</feature>
<reference evidence="3" key="1">
    <citation type="submission" date="2021-01" db="EMBL/GenBank/DDBJ databases">
        <title>Whole genome shotgun sequence of Actinoplanes rishiriensis NBRC 108556.</title>
        <authorList>
            <person name="Komaki H."/>
            <person name="Tamura T."/>
        </authorList>
    </citation>
    <scope>NUCLEOTIDE SEQUENCE</scope>
    <source>
        <strain evidence="3">NBRC 108556</strain>
    </source>
</reference>
<feature type="compositionally biased region" description="Low complexity" evidence="2">
    <location>
        <begin position="21"/>
        <end position="30"/>
    </location>
</feature>
<evidence type="ECO:0000256" key="2">
    <source>
        <dbReference type="SAM" id="MobiDB-lite"/>
    </source>
</evidence>
<keyword evidence="4" id="KW-1185">Reference proteome</keyword>
<dbReference type="Proteomes" id="UP000636960">
    <property type="component" value="Unassembled WGS sequence"/>
</dbReference>
<protein>
    <submittedName>
        <fullName evidence="3">Uncharacterized protein</fullName>
    </submittedName>
</protein>
<dbReference type="EMBL" id="BOMV01000073">
    <property type="protein sequence ID" value="GIE99433.1"/>
    <property type="molecule type" value="Genomic_DNA"/>
</dbReference>
<comment type="caution">
    <text evidence="3">The sequence shown here is derived from an EMBL/GenBank/DDBJ whole genome shotgun (WGS) entry which is preliminary data.</text>
</comment>
<evidence type="ECO:0000313" key="3">
    <source>
        <dbReference type="EMBL" id="GIE99433.1"/>
    </source>
</evidence>
<gene>
    <name evidence="3" type="ORF">Ari01nite_68980</name>
</gene>
<name>A0A919K3B1_9ACTN</name>
<organism evidence="3 4">
    <name type="scientific">Paractinoplanes rishiriensis</name>
    <dbReference type="NCBI Taxonomy" id="1050105"/>
    <lineage>
        <taxon>Bacteria</taxon>
        <taxon>Bacillati</taxon>
        <taxon>Actinomycetota</taxon>
        <taxon>Actinomycetes</taxon>
        <taxon>Micromonosporales</taxon>
        <taxon>Micromonosporaceae</taxon>
        <taxon>Paractinoplanes</taxon>
    </lineage>
</organism>
<sequence>MGSGPGTRQHGDERSDRVTDAGPEAAHGAPVPAPAAQLAMLQASGGNAMVLRLMQLLADGDRVTADGEAGWAEQIGAWLGLGDGASPAPVDRLAWIEGLPSYLKDQIDTFGQAKVDKATGAAQQKLLDERQRNRTTFLDNMIRFLGGEDQVRAHFQAIHPIAIGRGAELWMHDSARERLLEVQADLAAKQIPMPSTTVGQHLRGRHLHSNTGAGMMTHGLGFACDWKAYAAPHIKDPKLHTLFETVTGGPASFQLEVDGRKLGGDARRTLIEQMGRGTADPAKARRLLDSITAEYHRLVAASAGFKTSLPESALEQLREVEGLRAAAEKLAARFKKASARDRPAIEAELAAAQQAFEEKKAEVQAGLSTIFQPWLDEIALRSAGIEQAAADQGVDLRGEVTTAETLKQLGADSATLTAGVQKMERTAGKLLDAVRTTHRSALQNAADAGLLPDDAAERATAEEQLAEAVLLESQLIDLLPDREAKTQKQEDVRGRKRTVEQLTRALDKTGGRLGEHRTGLNEIDAPLRERRTERQETADDLAGRKQRNADVTTIVGKGGLAQLQAERKKLYWLDETARALSTDIDFVLKSRAVSDPGIVQLLGLTGGTQGGGFFTPDPEQGGEREAAAGTWSNTHGFNLEFFKSMVQHGFELGVAWDGQSDTMHFELAEGRRLATTNAAAH</sequence>